<reference evidence="3 4" key="1">
    <citation type="journal article" date="2018" name="Nat. Biotechnol.">
        <title>A standardized bacterial taxonomy based on genome phylogeny substantially revises the tree of life.</title>
        <authorList>
            <person name="Parks D.H."/>
            <person name="Chuvochina M."/>
            <person name="Waite D.W."/>
            <person name="Rinke C."/>
            <person name="Skarshewski A."/>
            <person name="Chaumeil P.A."/>
            <person name="Hugenholtz P."/>
        </authorList>
    </citation>
    <scope>NUCLEOTIDE SEQUENCE [LARGE SCALE GENOMIC DNA]</scope>
    <source>
        <strain evidence="3">UBA9169</strain>
    </source>
</reference>
<protein>
    <submittedName>
        <fullName evidence="3">Pilus assembly protein TadE</fullName>
    </submittedName>
</protein>
<name>A0A348WAG8_9RHOB</name>
<dbReference type="Proteomes" id="UP000264719">
    <property type="component" value="Unassembled WGS sequence"/>
</dbReference>
<dbReference type="Pfam" id="PF07811">
    <property type="entry name" value="TadE"/>
    <property type="match status" value="1"/>
</dbReference>
<keyword evidence="1" id="KW-0812">Transmembrane</keyword>
<evidence type="ECO:0000259" key="2">
    <source>
        <dbReference type="Pfam" id="PF07811"/>
    </source>
</evidence>
<evidence type="ECO:0000313" key="4">
    <source>
        <dbReference type="Proteomes" id="UP000264719"/>
    </source>
</evidence>
<accession>A0A348WAG8</accession>
<sequence>MMRLVPSKLTRFWRGQAGNATVEFVIVFPVFLTLFLFSLELAIITLRHTMLERGLDIAVRELRLGTGSAPQHDEIKQIICDNAMIIASCESTLRLEMVRTNIRTLGSLPDDVNCVDQSEEAAPVRSFQNGQQNELMLLRACVKYSPLLPGMDLAQALDKDGAGQVAIVSKTAFVQEPL</sequence>
<evidence type="ECO:0000256" key="1">
    <source>
        <dbReference type="SAM" id="Phobius"/>
    </source>
</evidence>
<keyword evidence="1" id="KW-0472">Membrane</keyword>
<comment type="caution">
    <text evidence="3">The sequence shown here is derived from an EMBL/GenBank/DDBJ whole genome shotgun (WGS) entry which is preliminary data.</text>
</comment>
<dbReference type="AlphaFoldDB" id="A0A348WAG8"/>
<gene>
    <name evidence="3" type="ORF">DCS45_06575</name>
</gene>
<dbReference type="InterPro" id="IPR012495">
    <property type="entry name" value="TadE-like_dom"/>
</dbReference>
<dbReference type="EMBL" id="DMVW01000066">
    <property type="protein sequence ID" value="HAR51530.1"/>
    <property type="molecule type" value="Genomic_DNA"/>
</dbReference>
<evidence type="ECO:0000313" key="3">
    <source>
        <dbReference type="EMBL" id="HAR51530.1"/>
    </source>
</evidence>
<feature type="transmembrane region" description="Helical" evidence="1">
    <location>
        <begin position="20"/>
        <end position="43"/>
    </location>
</feature>
<keyword evidence="1" id="KW-1133">Transmembrane helix</keyword>
<feature type="domain" description="TadE-like" evidence="2">
    <location>
        <begin position="18"/>
        <end position="60"/>
    </location>
</feature>
<proteinExistence type="predicted"/>
<organism evidence="3 4">
    <name type="scientific">Roseovarius nubinhibens</name>
    <dbReference type="NCBI Taxonomy" id="314263"/>
    <lineage>
        <taxon>Bacteria</taxon>
        <taxon>Pseudomonadati</taxon>
        <taxon>Pseudomonadota</taxon>
        <taxon>Alphaproteobacteria</taxon>
        <taxon>Rhodobacterales</taxon>
        <taxon>Roseobacteraceae</taxon>
        <taxon>Roseovarius</taxon>
    </lineage>
</organism>